<dbReference type="Proteomes" id="UP000049222">
    <property type="component" value="Unassembled WGS sequence"/>
</dbReference>
<dbReference type="Pfam" id="PF02656">
    <property type="entry name" value="DUF202"/>
    <property type="match status" value="1"/>
</dbReference>
<keyword evidence="8" id="KW-1185">Reference proteome</keyword>
<comment type="subcellular location">
    <subcellularLocation>
        <location evidence="1">Endomembrane system</location>
        <topology evidence="1">Multi-pass membrane protein</topology>
    </subcellularLocation>
</comment>
<gene>
    <name evidence="7" type="ORF">JDO7802_01819</name>
</gene>
<dbReference type="EMBL" id="CXSU01000011">
    <property type="protein sequence ID" value="CTQ49802.1"/>
    <property type="molecule type" value="Genomic_DNA"/>
</dbReference>
<evidence type="ECO:0000256" key="2">
    <source>
        <dbReference type="ARBA" id="ARBA00022692"/>
    </source>
</evidence>
<evidence type="ECO:0000313" key="7">
    <source>
        <dbReference type="EMBL" id="CTQ49802.1"/>
    </source>
</evidence>
<evidence type="ECO:0000313" key="8">
    <source>
        <dbReference type="Proteomes" id="UP000049222"/>
    </source>
</evidence>
<name>A0A0M6YHH6_9RHOB</name>
<dbReference type="GO" id="GO:0012505">
    <property type="term" value="C:endomembrane system"/>
    <property type="evidence" value="ECO:0007669"/>
    <property type="project" value="UniProtKB-SubCell"/>
</dbReference>
<dbReference type="AlphaFoldDB" id="A0A0M6YHH6"/>
<sequence length="121" mass="13493">MSDDKNSLAKDRTDWAEDRTTLANERTFAGWMRTGMAAIAIAVGLRAVFGEAEPTWVPKLVSTLFVIAALFIFWSARQNACKTQTRLDEHQAEVQSRENYTLLSIIFSVGAVTIGIVLWTL</sequence>
<dbReference type="STRING" id="420998.JDO7802_01819"/>
<feature type="domain" description="DUF202" evidence="6">
    <location>
        <begin position="19"/>
        <end position="85"/>
    </location>
</feature>
<dbReference type="OrthoDB" id="582337at2"/>
<keyword evidence="2 5" id="KW-0812">Transmembrane</keyword>
<evidence type="ECO:0000256" key="5">
    <source>
        <dbReference type="SAM" id="Phobius"/>
    </source>
</evidence>
<reference evidence="7 8" key="1">
    <citation type="submission" date="2015-07" db="EMBL/GenBank/DDBJ databases">
        <authorList>
            <person name="Noorani M."/>
        </authorList>
    </citation>
    <scope>NUCLEOTIDE SEQUENCE [LARGE SCALE GENOMIC DNA]</scope>
    <source>
        <strain evidence="7 8">CECT 7802</strain>
    </source>
</reference>
<organism evidence="7 8">
    <name type="scientific">Jannaschia donghaensis</name>
    <dbReference type="NCBI Taxonomy" id="420998"/>
    <lineage>
        <taxon>Bacteria</taxon>
        <taxon>Pseudomonadati</taxon>
        <taxon>Pseudomonadota</taxon>
        <taxon>Alphaproteobacteria</taxon>
        <taxon>Rhodobacterales</taxon>
        <taxon>Roseobacteraceae</taxon>
        <taxon>Jannaschia</taxon>
    </lineage>
</organism>
<evidence type="ECO:0000256" key="4">
    <source>
        <dbReference type="ARBA" id="ARBA00023136"/>
    </source>
</evidence>
<dbReference type="RefSeq" id="WP_055084659.1">
    <property type="nucleotide sequence ID" value="NZ_CXSU01000011.1"/>
</dbReference>
<evidence type="ECO:0000256" key="3">
    <source>
        <dbReference type="ARBA" id="ARBA00022989"/>
    </source>
</evidence>
<evidence type="ECO:0000259" key="6">
    <source>
        <dbReference type="Pfam" id="PF02656"/>
    </source>
</evidence>
<proteinExistence type="predicted"/>
<dbReference type="InterPro" id="IPR003807">
    <property type="entry name" value="DUF202"/>
</dbReference>
<keyword evidence="4 5" id="KW-0472">Membrane</keyword>
<protein>
    <submittedName>
        <fullName evidence="7">Putative membrane protein</fullName>
    </submittedName>
</protein>
<feature type="transmembrane region" description="Helical" evidence="5">
    <location>
        <begin position="100"/>
        <end position="119"/>
    </location>
</feature>
<keyword evidence="3 5" id="KW-1133">Transmembrane helix</keyword>
<accession>A0A0M6YHH6</accession>
<feature type="transmembrane region" description="Helical" evidence="5">
    <location>
        <begin position="28"/>
        <end position="49"/>
    </location>
</feature>
<evidence type="ECO:0000256" key="1">
    <source>
        <dbReference type="ARBA" id="ARBA00004127"/>
    </source>
</evidence>
<feature type="transmembrane region" description="Helical" evidence="5">
    <location>
        <begin position="55"/>
        <end position="76"/>
    </location>
</feature>